<dbReference type="RefSeq" id="WP_193735267.1">
    <property type="nucleotide sequence ID" value="NZ_CP063304.1"/>
</dbReference>
<dbReference type="AlphaFoldDB" id="A0A7M2RH84"/>
<evidence type="ECO:0000313" key="1">
    <source>
        <dbReference type="EMBL" id="QOV18907.1"/>
    </source>
</evidence>
<gene>
    <name evidence="1" type="ORF">INP51_13065</name>
</gene>
<sequence>MKEYKAIKAIKGKFKEGVFLSDNSQIDEYIEKGYSIYECSTGIDLLVASPEKGRLTDDIEIGETHTVTFEKFGRMIKNGEI</sequence>
<protein>
    <submittedName>
        <fullName evidence="1">Uncharacterized protein</fullName>
    </submittedName>
</protein>
<dbReference type="EMBL" id="CP063304">
    <property type="protein sequence ID" value="QOV18907.1"/>
    <property type="molecule type" value="Genomic_DNA"/>
</dbReference>
<dbReference type="KEGG" id="bliq:INP51_13065"/>
<name>A0A7M2RH84_9FIRM</name>
<organism evidence="1 2">
    <name type="scientific">Blautia liquoris</name>
    <dbReference type="NCBI Taxonomy" id="2779518"/>
    <lineage>
        <taxon>Bacteria</taxon>
        <taxon>Bacillati</taxon>
        <taxon>Bacillota</taxon>
        <taxon>Clostridia</taxon>
        <taxon>Lachnospirales</taxon>
        <taxon>Lachnospiraceae</taxon>
        <taxon>Blautia</taxon>
    </lineage>
</organism>
<proteinExistence type="predicted"/>
<reference evidence="1 2" key="1">
    <citation type="submission" date="2020-10" db="EMBL/GenBank/DDBJ databases">
        <title>Blautia liquoris sp.nov., isolated from the mud in a fermentation cellar used for the production of Chinese strong-flavoured liquor.</title>
        <authorList>
            <person name="Lu L."/>
        </authorList>
    </citation>
    <scope>NUCLEOTIDE SEQUENCE [LARGE SCALE GENOMIC DNA]</scope>
    <source>
        <strain evidence="1 2">LZLJ-3</strain>
    </source>
</reference>
<evidence type="ECO:0000313" key="2">
    <source>
        <dbReference type="Proteomes" id="UP000593601"/>
    </source>
</evidence>
<keyword evidence="2" id="KW-1185">Reference proteome</keyword>
<dbReference type="Proteomes" id="UP000593601">
    <property type="component" value="Chromosome"/>
</dbReference>
<accession>A0A7M2RH84</accession>